<dbReference type="RefSeq" id="WP_390361503.1">
    <property type="nucleotide sequence ID" value="NZ_JBHTKJ010000021.1"/>
</dbReference>
<name>A0ABW3LMK9_9BACI</name>
<dbReference type="EMBL" id="JBHTKJ010000021">
    <property type="protein sequence ID" value="MFD1038484.1"/>
    <property type="molecule type" value="Genomic_DNA"/>
</dbReference>
<dbReference type="Pfam" id="PF06014">
    <property type="entry name" value="YqgQ-like"/>
    <property type="match status" value="1"/>
</dbReference>
<organism evidence="1 2">
    <name type="scientific">Virgibacillus byunsanensis</name>
    <dbReference type="NCBI Taxonomy" id="570945"/>
    <lineage>
        <taxon>Bacteria</taxon>
        <taxon>Bacillati</taxon>
        <taxon>Bacillota</taxon>
        <taxon>Bacilli</taxon>
        <taxon>Bacillales</taxon>
        <taxon>Bacillaceae</taxon>
        <taxon>Virgibacillus</taxon>
    </lineage>
</organism>
<reference evidence="2" key="1">
    <citation type="journal article" date="2019" name="Int. J. Syst. Evol. Microbiol.">
        <title>The Global Catalogue of Microorganisms (GCM) 10K type strain sequencing project: providing services to taxonomists for standard genome sequencing and annotation.</title>
        <authorList>
            <consortium name="The Broad Institute Genomics Platform"/>
            <consortium name="The Broad Institute Genome Sequencing Center for Infectious Disease"/>
            <person name="Wu L."/>
            <person name="Ma J."/>
        </authorList>
    </citation>
    <scope>NUCLEOTIDE SEQUENCE [LARGE SCALE GENOMIC DNA]</scope>
    <source>
        <strain evidence="2">CCUG 56754</strain>
    </source>
</reference>
<evidence type="ECO:0000313" key="1">
    <source>
        <dbReference type="EMBL" id="MFD1038484.1"/>
    </source>
</evidence>
<proteinExistence type="predicted"/>
<dbReference type="InterPro" id="IPR009256">
    <property type="entry name" value="YqgQ-like"/>
</dbReference>
<dbReference type="Gene3D" id="1.10.287.760">
    <property type="entry name" value="YqgQ-like"/>
    <property type="match status" value="1"/>
</dbReference>
<dbReference type="InterPro" id="IPR023164">
    <property type="entry name" value="YqgQ-like_sf"/>
</dbReference>
<gene>
    <name evidence="1" type="ORF">ACFQ3N_08750</name>
</gene>
<protein>
    <submittedName>
        <fullName evidence="1">YqgQ family protein</fullName>
    </submittedName>
</protein>
<accession>A0ABW3LMK9</accession>
<dbReference type="SUPFAM" id="SSF158379">
    <property type="entry name" value="YqgQ-like"/>
    <property type="match status" value="1"/>
</dbReference>
<keyword evidence="2" id="KW-1185">Reference proteome</keyword>
<evidence type="ECO:0000313" key="2">
    <source>
        <dbReference type="Proteomes" id="UP001597040"/>
    </source>
</evidence>
<sequence>MKTVYDVQQRLKRFGTFIYTGDRFADLELMESEIRELYQFHFIQTQDYQKAVLLLRQEAARLRNNKGANF</sequence>
<dbReference type="Proteomes" id="UP001597040">
    <property type="component" value="Unassembled WGS sequence"/>
</dbReference>
<comment type="caution">
    <text evidence="1">The sequence shown here is derived from an EMBL/GenBank/DDBJ whole genome shotgun (WGS) entry which is preliminary data.</text>
</comment>